<comment type="similarity">
    <text evidence="1">Belongs to the leucine-binding protein family.</text>
</comment>
<dbReference type="eggNOG" id="COG0683">
    <property type="taxonomic scope" value="Bacteria"/>
</dbReference>
<feature type="chain" id="PRO_5001755421" description="Leucine-binding protein domain-containing protein" evidence="3">
    <location>
        <begin position="25"/>
        <end position="385"/>
    </location>
</feature>
<dbReference type="PANTHER" id="PTHR30483:SF6">
    <property type="entry name" value="PERIPLASMIC BINDING PROTEIN OF ABC TRANSPORTER FOR NATURAL AMINO ACIDS"/>
    <property type="match status" value="1"/>
</dbReference>
<dbReference type="EMBL" id="DF820467">
    <property type="protein sequence ID" value="GAK58477.1"/>
    <property type="molecule type" value="Genomic_DNA"/>
</dbReference>
<feature type="signal peptide" evidence="3">
    <location>
        <begin position="1"/>
        <end position="24"/>
    </location>
</feature>
<dbReference type="SUPFAM" id="SSF53822">
    <property type="entry name" value="Periplasmic binding protein-like I"/>
    <property type="match status" value="1"/>
</dbReference>
<proteinExistence type="inferred from homology"/>
<dbReference type="InterPro" id="IPR028081">
    <property type="entry name" value="Leu-bd"/>
</dbReference>
<dbReference type="CDD" id="cd06347">
    <property type="entry name" value="PBP1_ABC_LivK_ligand_binding-like"/>
    <property type="match status" value="1"/>
</dbReference>
<evidence type="ECO:0000256" key="1">
    <source>
        <dbReference type="ARBA" id="ARBA00010062"/>
    </source>
</evidence>
<sequence>MSKKFFVMLGVVVLAFSLVCSAYAQETIKIAGMFNLTGGMSSIDAPGLNGAKLKAKLVNDAGGVLGGKMIEVVGYDTKTDQEATAIAAKKALSEGVIAGVGYGDTTFVMAAAPLFQEKGVPFVTSGATHPMLPQWVGDYMFMAPFGDDDQSFAIADFSFKKLNAKNIAIWTDNSMDFTKALSKFYKQRVKELGAKVVLEDFFMMGDKDFSAQIARLKNTEPKPDVVFVASIPNEAGLTVKQIREAGLTLPIVSGDGFDTELVTTVPGPELANDVYFSTHTYREDTRPEVLEFIEAYQAEYGRPPENAFAALGFDAVGLIVDAMERAGSAEGKALRDALAATKGYKAVTGEITYSRPTGVPVKGVSIISVKNGQYKVEEVWMPVAE</sequence>
<evidence type="ECO:0000313" key="6">
    <source>
        <dbReference type="Proteomes" id="UP000030661"/>
    </source>
</evidence>
<protein>
    <recommendedName>
        <fullName evidence="4">Leucine-binding protein domain-containing protein</fullName>
    </recommendedName>
</protein>
<evidence type="ECO:0000256" key="3">
    <source>
        <dbReference type="SAM" id="SignalP"/>
    </source>
</evidence>
<keyword evidence="6" id="KW-1185">Reference proteome</keyword>
<dbReference type="InterPro" id="IPR028082">
    <property type="entry name" value="Peripla_BP_I"/>
</dbReference>
<dbReference type="AlphaFoldDB" id="A0A081C1M2"/>
<dbReference type="Gene3D" id="3.40.50.2300">
    <property type="match status" value="2"/>
</dbReference>
<dbReference type="PANTHER" id="PTHR30483">
    <property type="entry name" value="LEUCINE-SPECIFIC-BINDING PROTEIN"/>
    <property type="match status" value="1"/>
</dbReference>
<dbReference type="HOGENOM" id="CLU_027128_6_1_0"/>
<dbReference type="STRING" id="1499967.U27_05451"/>
<evidence type="ECO:0000256" key="2">
    <source>
        <dbReference type="ARBA" id="ARBA00022729"/>
    </source>
</evidence>
<keyword evidence="2 3" id="KW-0732">Signal</keyword>
<organism evidence="5">
    <name type="scientific">Vecturithrix granuli</name>
    <dbReference type="NCBI Taxonomy" id="1499967"/>
    <lineage>
        <taxon>Bacteria</taxon>
        <taxon>Candidatus Moduliflexota</taxon>
        <taxon>Candidatus Vecturitrichia</taxon>
        <taxon>Candidatus Vecturitrichales</taxon>
        <taxon>Candidatus Vecturitrichaceae</taxon>
        <taxon>Candidatus Vecturithrix</taxon>
    </lineage>
</organism>
<feature type="domain" description="Leucine-binding protein" evidence="4">
    <location>
        <begin position="27"/>
        <end position="372"/>
    </location>
</feature>
<dbReference type="Pfam" id="PF13458">
    <property type="entry name" value="Peripla_BP_6"/>
    <property type="match status" value="1"/>
</dbReference>
<name>A0A081C1M2_VECG1</name>
<gene>
    <name evidence="5" type="ORF">U27_05451</name>
</gene>
<dbReference type="InterPro" id="IPR051010">
    <property type="entry name" value="BCAA_transport"/>
</dbReference>
<accession>A0A081C1M2</accession>
<reference evidence="5" key="1">
    <citation type="journal article" date="2015" name="PeerJ">
        <title>First genomic representation of candidate bacterial phylum KSB3 points to enhanced environmental sensing as a trigger of wastewater bulking.</title>
        <authorList>
            <person name="Sekiguchi Y."/>
            <person name="Ohashi A."/>
            <person name="Parks D.H."/>
            <person name="Yamauchi T."/>
            <person name="Tyson G.W."/>
            <person name="Hugenholtz P."/>
        </authorList>
    </citation>
    <scope>NUCLEOTIDE SEQUENCE [LARGE SCALE GENOMIC DNA]</scope>
</reference>
<evidence type="ECO:0000259" key="4">
    <source>
        <dbReference type="Pfam" id="PF13458"/>
    </source>
</evidence>
<dbReference type="Proteomes" id="UP000030661">
    <property type="component" value="Unassembled WGS sequence"/>
</dbReference>
<evidence type="ECO:0000313" key="5">
    <source>
        <dbReference type="EMBL" id="GAK58477.1"/>
    </source>
</evidence>